<name>A0A811V4X4_CERCA</name>
<comment type="caution">
    <text evidence="1">The sequence shown here is derived from an EMBL/GenBank/DDBJ whole genome shotgun (WGS) entry which is preliminary data.</text>
</comment>
<accession>A0A811V4X4</accession>
<proteinExistence type="predicted"/>
<organism evidence="1 2">
    <name type="scientific">Ceratitis capitata</name>
    <name type="common">Mediterranean fruit fly</name>
    <name type="synonym">Tephritis capitata</name>
    <dbReference type="NCBI Taxonomy" id="7213"/>
    <lineage>
        <taxon>Eukaryota</taxon>
        <taxon>Metazoa</taxon>
        <taxon>Ecdysozoa</taxon>
        <taxon>Arthropoda</taxon>
        <taxon>Hexapoda</taxon>
        <taxon>Insecta</taxon>
        <taxon>Pterygota</taxon>
        <taxon>Neoptera</taxon>
        <taxon>Endopterygota</taxon>
        <taxon>Diptera</taxon>
        <taxon>Brachycera</taxon>
        <taxon>Muscomorpha</taxon>
        <taxon>Tephritoidea</taxon>
        <taxon>Tephritidae</taxon>
        <taxon>Ceratitis</taxon>
        <taxon>Ceratitis</taxon>
    </lineage>
</organism>
<protein>
    <submittedName>
        <fullName evidence="1">(Mediterranean fruit fly) hypothetical protein</fullName>
    </submittedName>
</protein>
<dbReference type="EMBL" id="CAJHJT010000034">
    <property type="protein sequence ID" value="CAD7004886.1"/>
    <property type="molecule type" value="Genomic_DNA"/>
</dbReference>
<dbReference type="AlphaFoldDB" id="A0A811V4X4"/>
<evidence type="ECO:0000313" key="1">
    <source>
        <dbReference type="EMBL" id="CAD7004886.1"/>
    </source>
</evidence>
<gene>
    <name evidence="1" type="ORF">CCAP1982_LOCUS13270</name>
</gene>
<sequence length="107" mass="11553">MCGVSTMRFCANSEFTLLGPVVHVTACRLVCLPRIAVQKCKLPNCNQIMPNFFLGGKKRIGKTPTSGNSMHTERLAAFGYSASTSAILFTSIRPLGSQQIFVISALV</sequence>
<dbReference type="Proteomes" id="UP000606786">
    <property type="component" value="Unassembled WGS sequence"/>
</dbReference>
<evidence type="ECO:0000313" key="2">
    <source>
        <dbReference type="Proteomes" id="UP000606786"/>
    </source>
</evidence>
<keyword evidence="2" id="KW-1185">Reference proteome</keyword>
<reference evidence="1" key="1">
    <citation type="submission" date="2020-11" db="EMBL/GenBank/DDBJ databases">
        <authorList>
            <person name="Whitehead M."/>
        </authorList>
    </citation>
    <scope>NUCLEOTIDE SEQUENCE</scope>
    <source>
        <strain evidence="1">EGII</strain>
    </source>
</reference>